<dbReference type="InterPro" id="IPR002156">
    <property type="entry name" value="RNaseH_domain"/>
</dbReference>
<dbReference type="InterPro" id="IPR044730">
    <property type="entry name" value="RNase_H-like_dom_plant"/>
</dbReference>
<comment type="caution">
    <text evidence="3">The sequence shown here is derived from an EMBL/GenBank/DDBJ whole genome shotgun (WGS) entry which is preliminary data.</text>
</comment>
<protein>
    <recommendedName>
        <fullName evidence="2">RNase H type-1 domain-containing protein</fullName>
    </recommendedName>
</protein>
<dbReference type="PANTHER" id="PTHR47074:SF73">
    <property type="entry name" value="OS04G0448401 PROTEIN"/>
    <property type="match status" value="1"/>
</dbReference>
<evidence type="ECO:0000313" key="4">
    <source>
        <dbReference type="Proteomes" id="UP000275267"/>
    </source>
</evidence>
<gene>
    <name evidence="3" type="ORF">C2845_PM10G12060</name>
</gene>
<dbReference type="AlphaFoldDB" id="A0A3L6PBZ4"/>
<organism evidence="3 4">
    <name type="scientific">Panicum miliaceum</name>
    <name type="common">Proso millet</name>
    <name type="synonym">Broomcorn millet</name>
    <dbReference type="NCBI Taxonomy" id="4540"/>
    <lineage>
        <taxon>Eukaryota</taxon>
        <taxon>Viridiplantae</taxon>
        <taxon>Streptophyta</taxon>
        <taxon>Embryophyta</taxon>
        <taxon>Tracheophyta</taxon>
        <taxon>Spermatophyta</taxon>
        <taxon>Magnoliopsida</taxon>
        <taxon>Liliopsida</taxon>
        <taxon>Poales</taxon>
        <taxon>Poaceae</taxon>
        <taxon>PACMAD clade</taxon>
        <taxon>Panicoideae</taxon>
        <taxon>Panicodae</taxon>
        <taxon>Paniceae</taxon>
        <taxon>Panicinae</taxon>
        <taxon>Panicum</taxon>
        <taxon>Panicum sect. Panicum</taxon>
    </lineage>
</organism>
<dbReference type="Pfam" id="PF13456">
    <property type="entry name" value="RVT_3"/>
    <property type="match status" value="1"/>
</dbReference>
<name>A0A3L6PBZ4_PANMI</name>
<dbReference type="InterPro" id="IPR052929">
    <property type="entry name" value="RNase_H-like_EbsB-rel"/>
</dbReference>
<sequence>MSNVTDPPCDLQDATPRESGGSALGLGHATWDGLRSPRGIRRFGRHALLDCNMSKCVWALEREESVEHLSMIQEPSAKGWLSMEGSGKTTSSGWIPPPAGVTKINVDAAISKDSGRGAVAAIAQDEPEMMETIACREGLSLASDLQLNRVKLASDCANVVWSILEEAMGSYGHVVWEIKARMADFQEFEIIH</sequence>
<dbReference type="OrthoDB" id="686025at2759"/>
<evidence type="ECO:0000313" key="3">
    <source>
        <dbReference type="EMBL" id="RLM55077.1"/>
    </source>
</evidence>
<proteinExistence type="predicted"/>
<keyword evidence="4" id="KW-1185">Reference proteome</keyword>
<dbReference type="EMBL" id="PQIB02000018">
    <property type="protein sequence ID" value="RLM55077.1"/>
    <property type="molecule type" value="Genomic_DNA"/>
</dbReference>
<evidence type="ECO:0000259" key="2">
    <source>
        <dbReference type="Pfam" id="PF13456"/>
    </source>
</evidence>
<dbReference type="GO" id="GO:0004523">
    <property type="term" value="F:RNA-DNA hybrid ribonuclease activity"/>
    <property type="evidence" value="ECO:0007669"/>
    <property type="project" value="InterPro"/>
</dbReference>
<feature type="domain" description="RNase H type-1" evidence="2">
    <location>
        <begin position="126"/>
        <end position="192"/>
    </location>
</feature>
<dbReference type="Proteomes" id="UP000275267">
    <property type="component" value="Unassembled WGS sequence"/>
</dbReference>
<dbReference type="CDD" id="cd06222">
    <property type="entry name" value="RNase_H_like"/>
    <property type="match status" value="1"/>
</dbReference>
<accession>A0A3L6PBZ4</accession>
<reference evidence="4" key="1">
    <citation type="journal article" date="2019" name="Nat. Commun.">
        <title>The genome of broomcorn millet.</title>
        <authorList>
            <person name="Zou C."/>
            <person name="Miki D."/>
            <person name="Li D."/>
            <person name="Tang Q."/>
            <person name="Xiao L."/>
            <person name="Rajput S."/>
            <person name="Deng P."/>
            <person name="Jia W."/>
            <person name="Huang R."/>
            <person name="Zhang M."/>
            <person name="Sun Y."/>
            <person name="Hu J."/>
            <person name="Fu X."/>
            <person name="Schnable P.S."/>
            <person name="Li F."/>
            <person name="Zhang H."/>
            <person name="Feng B."/>
            <person name="Zhu X."/>
            <person name="Liu R."/>
            <person name="Schnable J.C."/>
            <person name="Zhu J.-K."/>
            <person name="Zhang H."/>
        </authorList>
    </citation>
    <scope>NUCLEOTIDE SEQUENCE [LARGE SCALE GENOMIC DNA]</scope>
</reference>
<dbReference type="STRING" id="4540.A0A3L6PBZ4"/>
<evidence type="ECO:0000256" key="1">
    <source>
        <dbReference type="SAM" id="MobiDB-lite"/>
    </source>
</evidence>
<dbReference type="PANTHER" id="PTHR47074">
    <property type="entry name" value="BNAC02G40300D PROTEIN"/>
    <property type="match status" value="1"/>
</dbReference>
<dbReference type="GO" id="GO:0003676">
    <property type="term" value="F:nucleic acid binding"/>
    <property type="evidence" value="ECO:0007669"/>
    <property type="project" value="InterPro"/>
</dbReference>
<feature type="region of interest" description="Disordered" evidence="1">
    <location>
        <begin position="1"/>
        <end position="28"/>
    </location>
</feature>